<dbReference type="InterPro" id="IPR009577">
    <property type="entry name" value="Sm_multidrug_ex"/>
</dbReference>
<keyword evidence="1" id="KW-0812">Transmembrane</keyword>
<dbReference type="OrthoDB" id="360192at2"/>
<protein>
    <submittedName>
        <fullName evidence="2">Uncharacterized membrane protein</fullName>
    </submittedName>
</protein>
<name>A0A1T4MNZ6_9FIRM</name>
<dbReference type="PANTHER" id="PTHR36007">
    <property type="entry name" value="TRANSPORT PROTEIN-RELATED"/>
    <property type="match status" value="1"/>
</dbReference>
<evidence type="ECO:0000313" key="2">
    <source>
        <dbReference type="EMBL" id="SJZ68567.1"/>
    </source>
</evidence>
<gene>
    <name evidence="2" type="ORF">SAMN02745114_01319</name>
</gene>
<accession>A0A1T4MNZ6</accession>
<keyword evidence="3" id="KW-1185">Reference proteome</keyword>
<feature type="transmembrane region" description="Helical" evidence="1">
    <location>
        <begin position="141"/>
        <end position="162"/>
    </location>
</feature>
<dbReference type="EMBL" id="FUWW01000014">
    <property type="protein sequence ID" value="SJZ68567.1"/>
    <property type="molecule type" value="Genomic_DNA"/>
</dbReference>
<dbReference type="Proteomes" id="UP000190657">
    <property type="component" value="Unassembled WGS sequence"/>
</dbReference>
<proteinExistence type="predicted"/>
<reference evidence="3" key="1">
    <citation type="submission" date="2017-02" db="EMBL/GenBank/DDBJ databases">
        <authorList>
            <person name="Varghese N."/>
            <person name="Submissions S."/>
        </authorList>
    </citation>
    <scope>NUCLEOTIDE SEQUENCE [LARGE SCALE GENOMIC DNA]</scope>
    <source>
        <strain evidence="3">ATCC 51222</strain>
    </source>
</reference>
<keyword evidence="1" id="KW-0472">Membrane</keyword>
<feature type="transmembrane region" description="Helical" evidence="1">
    <location>
        <begin position="20"/>
        <end position="45"/>
    </location>
</feature>
<dbReference type="STRING" id="290054.SAMN02745114_01319"/>
<keyword evidence="1" id="KW-1133">Transmembrane helix</keyword>
<dbReference type="RefSeq" id="WP_078768787.1">
    <property type="nucleotide sequence ID" value="NZ_FUWW01000014.1"/>
</dbReference>
<sequence length="167" mass="18877">MHEFVTTFQEFLTSHGIPDWLVVFIISVCPVLECRLGMFTAISLLQMNIFKGFIISFLGNILPIPFILLLINKIFEWLKKVPGINKPIYWLEKKTLKKRDKIDKYGIWGLLIFVAIPLPGTGAWTGSLLASLLHLDRKKSFGVICLGVFCAGVIMTVLSKVFNMAVF</sequence>
<dbReference type="PANTHER" id="PTHR36007:SF2">
    <property type="entry name" value="TRANSPORT PROTEIN-RELATED"/>
    <property type="match status" value="1"/>
</dbReference>
<evidence type="ECO:0000313" key="3">
    <source>
        <dbReference type="Proteomes" id="UP000190657"/>
    </source>
</evidence>
<feature type="transmembrane region" description="Helical" evidence="1">
    <location>
        <begin position="52"/>
        <end position="71"/>
    </location>
</feature>
<dbReference type="AlphaFoldDB" id="A0A1T4MNZ6"/>
<evidence type="ECO:0000256" key="1">
    <source>
        <dbReference type="SAM" id="Phobius"/>
    </source>
</evidence>
<dbReference type="Pfam" id="PF06695">
    <property type="entry name" value="Sm_multidrug_ex"/>
    <property type="match status" value="1"/>
</dbReference>
<organism evidence="2 3">
    <name type="scientific">Eubacterium coprostanoligenes</name>
    <dbReference type="NCBI Taxonomy" id="290054"/>
    <lineage>
        <taxon>Bacteria</taxon>
        <taxon>Bacillati</taxon>
        <taxon>Bacillota</taxon>
        <taxon>Clostridia</taxon>
        <taxon>Eubacteriales</taxon>
        <taxon>Eubacteriaceae</taxon>
        <taxon>Eubacterium</taxon>
    </lineage>
</organism>
<feature type="transmembrane region" description="Helical" evidence="1">
    <location>
        <begin position="105"/>
        <end position="129"/>
    </location>
</feature>